<feature type="compositionally biased region" description="Polar residues" evidence="1">
    <location>
        <begin position="381"/>
        <end position="402"/>
    </location>
</feature>
<feature type="compositionally biased region" description="Pro residues" evidence="1">
    <location>
        <begin position="286"/>
        <end position="295"/>
    </location>
</feature>
<dbReference type="InterPro" id="IPR033512">
    <property type="entry name" value="TFG"/>
</dbReference>
<dbReference type="PANTHER" id="PTHR15335:SF7">
    <property type="entry name" value="PROTEIN TFG"/>
    <property type="match status" value="1"/>
</dbReference>
<dbReference type="PANTHER" id="PTHR15335">
    <property type="entry name" value="PROTEIN TFG"/>
    <property type="match status" value="1"/>
</dbReference>
<dbReference type="SMART" id="SM00666">
    <property type="entry name" value="PB1"/>
    <property type="match status" value="1"/>
</dbReference>
<dbReference type="GO" id="GO:0048208">
    <property type="term" value="P:COPII vesicle coating"/>
    <property type="evidence" value="ECO:0007669"/>
    <property type="project" value="InterPro"/>
</dbReference>
<protein>
    <submittedName>
        <fullName evidence="2">PAT1-like protein 3</fullName>
    </submittedName>
</protein>
<feature type="compositionally biased region" description="Polar residues" evidence="1">
    <location>
        <begin position="256"/>
        <end position="267"/>
    </location>
</feature>
<dbReference type="InterPro" id="IPR000270">
    <property type="entry name" value="PB1_dom"/>
</dbReference>
<feature type="compositionally biased region" description="Low complexity" evidence="1">
    <location>
        <begin position="468"/>
        <end position="477"/>
    </location>
</feature>
<dbReference type="OrthoDB" id="1594986at2759"/>
<dbReference type="Proteomes" id="UP000616769">
    <property type="component" value="Unassembled WGS sequence"/>
</dbReference>
<sequence>MASNLNGKIMIKAQYLDDIRKTSIIGDEITFDELILMMQRLFKLQPTDEIQLKYRDDDDDLISIIDDNDLSFAIQYSRILKLKVLVNQSNALSSSSSSGLMKMNTISNQSNNLKEVCSQLIEIRNRCNQLLEKLHFGGNENSSMVVSGSKSVAVGDTSEQQSQTIDNSSSNNVGDSSAISSSKSESNAYGQPPKELDPLNNKSPVNEQNDSSKNIDKRASIESDSKQHPVEQIAQQPVIQQAFPAPLVRPPAPASVPNQFSGPSNANPFPMPGFAPQPRGFSNEPPKQPLYPPPSSSVRSFSSDVSNSYGNRNAPISSNQPIQAFNPMPGAPLSGPGFNPPSGPPTHPPFMPFGPQSVPPSSSAGPPSMMMQPGPNPSGPIFNQTPMAQNQADLTKQSQSPKLNMMPPPQGPLQQPPKPAGEMIPPPSVGSSPQNPALPQQPVNPMSVGPLQGGPPSSAMMGPSQALSPPSSMMGQPPMQPGINMGAPPLGVSYPPPPPMAPQFNQRPGWTRKKFACVHLTQVNLKKKKIHPCKFPFIEVPY</sequence>
<feature type="compositionally biased region" description="Pro residues" evidence="1">
    <location>
        <begin position="338"/>
        <end position="352"/>
    </location>
</feature>
<feature type="compositionally biased region" description="Basic and acidic residues" evidence="1">
    <location>
        <begin position="213"/>
        <end position="229"/>
    </location>
</feature>
<feature type="compositionally biased region" description="Polar residues" evidence="1">
    <location>
        <begin position="429"/>
        <end position="444"/>
    </location>
</feature>
<dbReference type="VEuPathDB" id="VectorBase:SSCA004199"/>
<dbReference type="EMBL" id="JXLN01014799">
    <property type="protein sequence ID" value="KPM10244.1"/>
    <property type="molecule type" value="Genomic_DNA"/>
</dbReference>
<evidence type="ECO:0000313" key="3">
    <source>
        <dbReference type="Proteomes" id="UP000616769"/>
    </source>
</evidence>
<comment type="caution">
    <text evidence="2">The sequence shown here is derived from an EMBL/GenBank/DDBJ whole genome shotgun (WGS) entry which is preliminary data.</text>
</comment>
<feature type="compositionally biased region" description="Low complexity" evidence="1">
    <location>
        <begin position="353"/>
        <end position="373"/>
    </location>
</feature>
<feature type="region of interest" description="Disordered" evidence="1">
    <location>
        <begin position="249"/>
        <end position="507"/>
    </location>
</feature>
<proteinExistence type="predicted"/>
<feature type="compositionally biased region" description="Polar residues" evidence="1">
    <location>
        <begin position="200"/>
        <end position="212"/>
    </location>
</feature>
<feature type="compositionally biased region" description="Pro residues" evidence="1">
    <location>
        <begin position="406"/>
        <end position="428"/>
    </location>
</feature>
<dbReference type="Gene3D" id="3.10.20.90">
    <property type="entry name" value="Phosphatidylinositol 3-kinase Catalytic Subunit, Chain A, domain 1"/>
    <property type="match status" value="1"/>
</dbReference>
<feature type="compositionally biased region" description="Polar residues" evidence="1">
    <location>
        <begin position="157"/>
        <end position="166"/>
    </location>
</feature>
<feature type="region of interest" description="Disordered" evidence="1">
    <location>
        <begin position="145"/>
        <end position="231"/>
    </location>
</feature>
<dbReference type="SUPFAM" id="SSF54277">
    <property type="entry name" value="CAD &amp; PB1 domains"/>
    <property type="match status" value="1"/>
</dbReference>
<evidence type="ECO:0000313" key="2">
    <source>
        <dbReference type="EMBL" id="KPM10244.1"/>
    </source>
</evidence>
<accession>A0A132AGX9</accession>
<dbReference type="PROSITE" id="PS51745">
    <property type="entry name" value="PB1"/>
    <property type="match status" value="1"/>
</dbReference>
<dbReference type="GO" id="GO:0042802">
    <property type="term" value="F:identical protein binding"/>
    <property type="evidence" value="ECO:0007669"/>
    <property type="project" value="InterPro"/>
</dbReference>
<name>A0A132AGX9_SARSC</name>
<dbReference type="Pfam" id="PF00564">
    <property type="entry name" value="PB1"/>
    <property type="match status" value="1"/>
</dbReference>
<organism evidence="2 3">
    <name type="scientific">Sarcoptes scabiei</name>
    <name type="common">Itch mite</name>
    <name type="synonym">Acarus scabiei</name>
    <dbReference type="NCBI Taxonomy" id="52283"/>
    <lineage>
        <taxon>Eukaryota</taxon>
        <taxon>Metazoa</taxon>
        <taxon>Ecdysozoa</taxon>
        <taxon>Arthropoda</taxon>
        <taxon>Chelicerata</taxon>
        <taxon>Arachnida</taxon>
        <taxon>Acari</taxon>
        <taxon>Acariformes</taxon>
        <taxon>Sarcoptiformes</taxon>
        <taxon>Astigmata</taxon>
        <taxon>Psoroptidia</taxon>
        <taxon>Sarcoptoidea</taxon>
        <taxon>Sarcoptidae</taxon>
        <taxon>Sarcoptinae</taxon>
        <taxon>Sarcoptes</taxon>
    </lineage>
</organism>
<feature type="compositionally biased region" description="Polar residues" evidence="1">
    <location>
        <begin position="309"/>
        <end position="323"/>
    </location>
</feature>
<reference evidence="2 3" key="1">
    <citation type="journal article" date="2015" name="Parasit. Vectors">
        <title>Draft genome of the scabies mite.</title>
        <authorList>
            <person name="Rider S.D.Jr."/>
            <person name="Morgan M.S."/>
            <person name="Arlian L.G."/>
        </authorList>
    </citation>
    <scope>NUCLEOTIDE SEQUENCE [LARGE SCALE GENOMIC DNA]</scope>
    <source>
        <strain evidence="2">Arlian Lab</strain>
    </source>
</reference>
<dbReference type="GO" id="GO:0070971">
    <property type="term" value="C:endoplasmic reticulum exit site"/>
    <property type="evidence" value="ECO:0007669"/>
    <property type="project" value="TreeGrafter"/>
</dbReference>
<feature type="compositionally biased region" description="Low complexity" evidence="1">
    <location>
        <begin position="296"/>
        <end position="308"/>
    </location>
</feature>
<dbReference type="InterPro" id="IPR053793">
    <property type="entry name" value="PB1-like"/>
</dbReference>
<evidence type="ECO:0000256" key="1">
    <source>
        <dbReference type="SAM" id="MobiDB-lite"/>
    </source>
</evidence>
<dbReference type="AlphaFoldDB" id="A0A132AGX9"/>
<gene>
    <name evidence="2" type="ORF">QR98_0087950</name>
</gene>
<feature type="compositionally biased region" description="Low complexity" evidence="1">
    <location>
        <begin position="167"/>
        <end position="186"/>
    </location>
</feature>